<dbReference type="AlphaFoldDB" id="A0A016VYF0"/>
<protein>
    <recommendedName>
        <fullName evidence="7">Homologous-pairing protein 2 winged helix domain-containing protein</fullName>
    </recommendedName>
</protein>
<evidence type="ECO:0000259" key="7">
    <source>
        <dbReference type="Pfam" id="PF07106"/>
    </source>
</evidence>
<dbReference type="GO" id="GO:0120231">
    <property type="term" value="C:DNA recombinase auxiliary factor complex"/>
    <property type="evidence" value="ECO:0007669"/>
    <property type="project" value="TreeGrafter"/>
</dbReference>
<dbReference type="Pfam" id="PF07106">
    <property type="entry name" value="WHD_TBPIP"/>
    <property type="match status" value="1"/>
</dbReference>
<feature type="domain" description="Homologous-pairing protein 2 winged helix" evidence="7">
    <location>
        <begin position="158"/>
        <end position="215"/>
    </location>
</feature>
<dbReference type="GO" id="GO:0000709">
    <property type="term" value="P:meiotic joint molecule formation"/>
    <property type="evidence" value="ECO:0007669"/>
    <property type="project" value="TreeGrafter"/>
</dbReference>
<dbReference type="GO" id="GO:0010774">
    <property type="term" value="P:meiotic strand invasion involved in reciprocal meiotic recombination"/>
    <property type="evidence" value="ECO:0007669"/>
    <property type="project" value="TreeGrafter"/>
</dbReference>
<evidence type="ECO:0000256" key="4">
    <source>
        <dbReference type="ARBA" id="ARBA00023242"/>
    </source>
</evidence>
<dbReference type="OrthoDB" id="272266at2759"/>
<dbReference type="Proteomes" id="UP000024635">
    <property type="component" value="Unassembled WGS sequence"/>
</dbReference>
<evidence type="ECO:0000313" key="9">
    <source>
        <dbReference type="Proteomes" id="UP000024635"/>
    </source>
</evidence>
<dbReference type="GO" id="GO:0003690">
    <property type="term" value="F:double-stranded DNA binding"/>
    <property type="evidence" value="ECO:0007669"/>
    <property type="project" value="TreeGrafter"/>
</dbReference>
<evidence type="ECO:0000313" key="8">
    <source>
        <dbReference type="EMBL" id="EYC32361.1"/>
    </source>
</evidence>
<dbReference type="EMBL" id="JARK01001339">
    <property type="protein sequence ID" value="EYC32361.1"/>
    <property type="molecule type" value="Genomic_DNA"/>
</dbReference>
<evidence type="ECO:0000256" key="1">
    <source>
        <dbReference type="ARBA" id="ARBA00004123"/>
    </source>
</evidence>
<comment type="caution">
    <text evidence="8">The sequence shown here is derived from an EMBL/GenBank/DDBJ whole genome shotgun (WGS) entry which is preliminary data.</text>
</comment>
<evidence type="ECO:0000256" key="3">
    <source>
        <dbReference type="ARBA" id="ARBA00023172"/>
    </source>
</evidence>
<dbReference type="InterPro" id="IPR010776">
    <property type="entry name" value="Hop2_WH_dom"/>
</dbReference>
<keyword evidence="3" id="KW-0233">DNA recombination</keyword>
<dbReference type="GO" id="GO:0007129">
    <property type="term" value="P:homologous chromosome pairing at meiosis"/>
    <property type="evidence" value="ECO:0007669"/>
    <property type="project" value="TreeGrafter"/>
</dbReference>
<dbReference type="STRING" id="53326.A0A016VYF0"/>
<reference evidence="9" key="1">
    <citation type="journal article" date="2015" name="Nat. Genet.">
        <title>The genome and transcriptome of the zoonotic hookworm Ancylostoma ceylanicum identify infection-specific gene families.</title>
        <authorList>
            <person name="Schwarz E.M."/>
            <person name="Hu Y."/>
            <person name="Antoshechkin I."/>
            <person name="Miller M.M."/>
            <person name="Sternberg P.W."/>
            <person name="Aroian R.V."/>
        </authorList>
    </citation>
    <scope>NUCLEOTIDE SEQUENCE</scope>
    <source>
        <strain evidence="9">HY135</strain>
    </source>
</reference>
<name>A0A016VYF0_9BILA</name>
<evidence type="ECO:0000256" key="2">
    <source>
        <dbReference type="ARBA" id="ARBA00007922"/>
    </source>
</evidence>
<dbReference type="GO" id="GO:0000794">
    <property type="term" value="C:condensed nuclear chromosome"/>
    <property type="evidence" value="ECO:0007669"/>
    <property type="project" value="TreeGrafter"/>
</dbReference>
<accession>A0A016VYF0</accession>
<keyword evidence="9" id="KW-1185">Reference proteome</keyword>
<evidence type="ECO:0000256" key="6">
    <source>
        <dbReference type="SAM" id="Coils"/>
    </source>
</evidence>
<dbReference type="PANTHER" id="PTHR15938:SF0">
    <property type="entry name" value="HOMOLOGOUS-PAIRING PROTEIN 2 HOMOLOG"/>
    <property type="match status" value="1"/>
</dbReference>
<keyword evidence="6" id="KW-0175">Coiled coil</keyword>
<dbReference type="PANTHER" id="PTHR15938">
    <property type="entry name" value="TBP-1 INTERACTING PROTEIN"/>
    <property type="match status" value="1"/>
</dbReference>
<dbReference type="Gene3D" id="1.10.10.10">
    <property type="entry name" value="Winged helix-like DNA-binding domain superfamily/Winged helix DNA-binding domain"/>
    <property type="match status" value="1"/>
</dbReference>
<feature type="coiled-coil region" evidence="6">
    <location>
        <begin position="227"/>
        <end position="291"/>
    </location>
</feature>
<keyword evidence="5" id="KW-0469">Meiosis</keyword>
<evidence type="ECO:0000256" key="5">
    <source>
        <dbReference type="ARBA" id="ARBA00023254"/>
    </source>
</evidence>
<organism evidence="8 9">
    <name type="scientific">Ancylostoma ceylanicum</name>
    <dbReference type="NCBI Taxonomy" id="53326"/>
    <lineage>
        <taxon>Eukaryota</taxon>
        <taxon>Metazoa</taxon>
        <taxon>Ecdysozoa</taxon>
        <taxon>Nematoda</taxon>
        <taxon>Chromadorea</taxon>
        <taxon>Rhabditida</taxon>
        <taxon>Rhabditina</taxon>
        <taxon>Rhabditomorpha</taxon>
        <taxon>Strongyloidea</taxon>
        <taxon>Ancylostomatidae</taxon>
        <taxon>Ancylostomatinae</taxon>
        <taxon>Ancylostoma</taxon>
    </lineage>
</organism>
<comment type="subcellular location">
    <subcellularLocation>
        <location evidence="1">Nucleus</location>
    </subcellularLocation>
</comment>
<sequence length="352" mass="39569">MEVSWTHLQDGKYMYKVFRKDRSKKYLPPASTARLLSRAAPSMHYHTCCDVAQSTRSVAGGKYFLERMQCWSSAVVEAVHVFEKPLQKTFGTKAFKVKVAGAGIPKKTPHETTITSETTNKKKQQKCGLIIACTAIRCKEEATHNMSKADLEEKASVKIPEYMKEQNRPYSAIDVYTNLRQEFGKTLVLKVLEASVASGVLKEKLVGKQKIFYANQDNLEEYDEAAIAEYDAKINELSEKLTGISAQHKELQNELKVLSGMQTTQQLQKLTSELKEKISRMKSQLAKFEESDNTAVAEDGKRAMELEANMSKLLVKRKRIATDMLNAISECSPLKKSELLGSIGVELEPGEW</sequence>
<gene>
    <name evidence="8" type="primary">Acey_s0003.g1532</name>
    <name evidence="8" type="ORF">Y032_0003g1532</name>
</gene>
<comment type="similarity">
    <text evidence="2">Belongs to the HOP2 family.</text>
</comment>
<dbReference type="GO" id="GO:0120230">
    <property type="term" value="F:recombinase activator activity"/>
    <property type="evidence" value="ECO:0007669"/>
    <property type="project" value="TreeGrafter"/>
</dbReference>
<keyword evidence="4" id="KW-0539">Nucleus</keyword>
<dbReference type="InterPro" id="IPR036388">
    <property type="entry name" value="WH-like_DNA-bd_sf"/>
</dbReference>
<proteinExistence type="inferred from homology"/>